<reference evidence="7 8" key="1">
    <citation type="journal article" date="2023" name="BMC Biol.">
        <title>The compact genome of the sponge Oopsacas minuta (Hexactinellida) is lacking key metazoan core genes.</title>
        <authorList>
            <person name="Santini S."/>
            <person name="Schenkelaars Q."/>
            <person name="Jourda C."/>
            <person name="Duchesne M."/>
            <person name="Belahbib H."/>
            <person name="Rocher C."/>
            <person name="Selva M."/>
            <person name="Riesgo A."/>
            <person name="Vervoort M."/>
            <person name="Leys S.P."/>
            <person name="Kodjabachian L."/>
            <person name="Le Bivic A."/>
            <person name="Borchiellini C."/>
            <person name="Claverie J.M."/>
            <person name="Renard E."/>
        </authorList>
    </citation>
    <scope>NUCLEOTIDE SEQUENCE [LARGE SCALE GENOMIC DNA]</scope>
    <source>
        <strain evidence="7">SPO-2</strain>
    </source>
</reference>
<evidence type="ECO:0000259" key="5">
    <source>
        <dbReference type="PROSITE" id="PS51036"/>
    </source>
</evidence>
<dbReference type="EMBL" id="JAKMXF010000354">
    <property type="protein sequence ID" value="KAI6646651.1"/>
    <property type="molecule type" value="Genomic_DNA"/>
</dbReference>
<dbReference type="Gene3D" id="1.10.246.120">
    <property type="match status" value="1"/>
</dbReference>
<evidence type="ECO:0000313" key="8">
    <source>
        <dbReference type="Proteomes" id="UP001165289"/>
    </source>
</evidence>
<dbReference type="Gene3D" id="1.20.1050.80">
    <property type="entry name" value="VPS9 domain"/>
    <property type="match status" value="1"/>
</dbReference>
<feature type="compositionally biased region" description="Basic and acidic residues" evidence="4">
    <location>
        <begin position="81"/>
        <end position="91"/>
    </location>
</feature>
<evidence type="ECO:0000313" key="7">
    <source>
        <dbReference type="EMBL" id="KAI6646651.1"/>
    </source>
</evidence>
<gene>
    <name evidence="7" type="ORF">LOD99_12772</name>
</gene>
<feature type="region of interest" description="Disordered" evidence="4">
    <location>
        <begin position="62"/>
        <end position="93"/>
    </location>
</feature>
<evidence type="ECO:0000256" key="3">
    <source>
        <dbReference type="ARBA" id="ARBA00022833"/>
    </source>
</evidence>
<name>A0AAV7JD44_9METZ</name>
<dbReference type="PANTHER" id="PTHR23101:SF122">
    <property type="entry name" value="RABAPTIN-5-ASSOCIATED EXCHANGE FACTOR FOR RAB5"/>
    <property type="match status" value="1"/>
</dbReference>
<dbReference type="Pfam" id="PF18151">
    <property type="entry name" value="DUF5601"/>
    <property type="match status" value="1"/>
</dbReference>
<dbReference type="SMART" id="SM00259">
    <property type="entry name" value="ZnF_A20"/>
    <property type="match status" value="1"/>
</dbReference>
<dbReference type="PANTHER" id="PTHR23101">
    <property type="entry name" value="RAB GDP/GTP EXCHANGE FACTOR"/>
    <property type="match status" value="1"/>
</dbReference>
<feature type="domain" description="A20-type" evidence="5">
    <location>
        <begin position="11"/>
        <end position="45"/>
    </location>
</feature>
<sequence length="400" mass="45257">MERTRITDRLDNSVPRCKNNCGFAGNANWSGYCSMCYKNKFGSLDVPAHNTKQPTNIKPIKESRKSMKSSKSLTLSATDKPQTKKPEEGKSKIGLKLPRTKITMNSPHKQSATTEVKTDRQNSLASLERVNIPFQEVTAELNDLLSSVKRSQAQDIVDSTKAFMTQFQSPDCAVHPEETVKKIQNYFLAMSYSLYNTDTYKSLSVNTKDSLFLALENYVITHVYKSIFCLPSTDDEFLDSSLRRQMLCLSWITTENIDCHLQLDKTEVKHAVQLCKEEIWSLDKRYTPRQKLSSIVSLSKHINNALHCSQGHAASADDFLPALIFILIQSAPPFLASNVRFIERFAPADLVNSGESAYYFTNFLGAVNFLENVSCDQLKHVTPELFDEMAVECMRKEDLL</sequence>
<evidence type="ECO:0000256" key="2">
    <source>
        <dbReference type="ARBA" id="ARBA00022771"/>
    </source>
</evidence>
<dbReference type="GO" id="GO:0031267">
    <property type="term" value="F:small GTPase binding"/>
    <property type="evidence" value="ECO:0007669"/>
    <property type="project" value="TreeGrafter"/>
</dbReference>
<dbReference type="InterPro" id="IPR041545">
    <property type="entry name" value="DUF5601"/>
</dbReference>
<keyword evidence="1" id="KW-0479">Metal-binding</keyword>
<keyword evidence="8" id="KW-1185">Reference proteome</keyword>
<dbReference type="GO" id="GO:0030139">
    <property type="term" value="C:endocytic vesicle"/>
    <property type="evidence" value="ECO:0007669"/>
    <property type="project" value="TreeGrafter"/>
</dbReference>
<dbReference type="SMART" id="SM00167">
    <property type="entry name" value="VPS9"/>
    <property type="match status" value="1"/>
</dbReference>
<dbReference type="GO" id="GO:0016192">
    <property type="term" value="P:vesicle-mediated transport"/>
    <property type="evidence" value="ECO:0007669"/>
    <property type="project" value="InterPro"/>
</dbReference>
<dbReference type="AlphaFoldDB" id="A0AAV7JD44"/>
<dbReference type="SUPFAM" id="SSF57716">
    <property type="entry name" value="Glucocorticoid receptor-like (DNA-binding domain)"/>
    <property type="match status" value="1"/>
</dbReference>
<keyword evidence="3" id="KW-0862">Zinc</keyword>
<dbReference type="Pfam" id="PF02204">
    <property type="entry name" value="VPS9"/>
    <property type="match status" value="1"/>
</dbReference>
<dbReference type="Proteomes" id="UP001165289">
    <property type="component" value="Unassembled WGS sequence"/>
</dbReference>
<evidence type="ECO:0000259" key="6">
    <source>
        <dbReference type="PROSITE" id="PS51205"/>
    </source>
</evidence>
<dbReference type="InterPro" id="IPR003123">
    <property type="entry name" value="VPS9"/>
</dbReference>
<evidence type="ECO:0000256" key="1">
    <source>
        <dbReference type="ARBA" id="ARBA00022723"/>
    </source>
</evidence>
<proteinExistence type="predicted"/>
<dbReference type="GO" id="GO:0005085">
    <property type="term" value="F:guanyl-nucleotide exchange factor activity"/>
    <property type="evidence" value="ECO:0007669"/>
    <property type="project" value="InterPro"/>
</dbReference>
<dbReference type="GO" id="GO:0008270">
    <property type="term" value="F:zinc ion binding"/>
    <property type="evidence" value="ECO:0007669"/>
    <property type="project" value="UniProtKB-KW"/>
</dbReference>
<dbReference type="Gene3D" id="1.20.5.4770">
    <property type="match status" value="1"/>
</dbReference>
<dbReference type="PROSITE" id="PS51036">
    <property type="entry name" value="ZF_A20"/>
    <property type="match status" value="1"/>
</dbReference>
<dbReference type="Pfam" id="PF01754">
    <property type="entry name" value="zf-A20"/>
    <property type="match status" value="1"/>
</dbReference>
<dbReference type="InterPro" id="IPR045046">
    <property type="entry name" value="Vps9-like"/>
</dbReference>
<feature type="domain" description="VPS9" evidence="6">
    <location>
        <begin position="236"/>
        <end position="379"/>
    </location>
</feature>
<dbReference type="PROSITE" id="PS51205">
    <property type="entry name" value="VPS9"/>
    <property type="match status" value="1"/>
</dbReference>
<evidence type="ECO:0000256" key="4">
    <source>
        <dbReference type="SAM" id="MobiDB-lite"/>
    </source>
</evidence>
<dbReference type="InterPro" id="IPR037191">
    <property type="entry name" value="VPS9_dom_sf"/>
</dbReference>
<protein>
    <submittedName>
        <fullName evidence="7">Rab5 GDP/GTP exchange factor-like</fullName>
    </submittedName>
</protein>
<organism evidence="7 8">
    <name type="scientific">Oopsacas minuta</name>
    <dbReference type="NCBI Taxonomy" id="111878"/>
    <lineage>
        <taxon>Eukaryota</taxon>
        <taxon>Metazoa</taxon>
        <taxon>Porifera</taxon>
        <taxon>Hexactinellida</taxon>
        <taxon>Hexasterophora</taxon>
        <taxon>Lyssacinosida</taxon>
        <taxon>Leucopsacidae</taxon>
        <taxon>Oopsacas</taxon>
    </lineage>
</organism>
<dbReference type="GO" id="GO:0003677">
    <property type="term" value="F:DNA binding"/>
    <property type="evidence" value="ECO:0007669"/>
    <property type="project" value="InterPro"/>
</dbReference>
<comment type="caution">
    <text evidence="7">The sequence shown here is derived from an EMBL/GenBank/DDBJ whole genome shotgun (WGS) entry which is preliminary data.</text>
</comment>
<dbReference type="GO" id="GO:0005829">
    <property type="term" value="C:cytosol"/>
    <property type="evidence" value="ECO:0007669"/>
    <property type="project" value="TreeGrafter"/>
</dbReference>
<keyword evidence="2" id="KW-0863">Zinc-finger</keyword>
<dbReference type="InterPro" id="IPR002653">
    <property type="entry name" value="Znf_A20"/>
</dbReference>
<dbReference type="SUPFAM" id="SSF109993">
    <property type="entry name" value="VPS9 domain"/>
    <property type="match status" value="1"/>
</dbReference>
<accession>A0AAV7JD44</accession>